<dbReference type="STRING" id="5539.A0A3E2HPE6"/>
<evidence type="ECO:0000313" key="1">
    <source>
        <dbReference type="EMBL" id="RFU35248.1"/>
    </source>
</evidence>
<name>A0A3E2HPE6_SCYLI</name>
<keyword evidence="2" id="KW-1185">Reference proteome</keyword>
<accession>A0A3E2HPE6</accession>
<protein>
    <recommendedName>
        <fullName evidence="3">F-box domain-containing protein</fullName>
    </recommendedName>
</protein>
<comment type="caution">
    <text evidence="1">The sequence shown here is derived from an EMBL/GenBank/DDBJ whole genome shotgun (WGS) entry which is preliminary data.</text>
</comment>
<dbReference type="OMA" id="LCISDPM"/>
<feature type="non-terminal residue" evidence="1">
    <location>
        <position position="391"/>
    </location>
</feature>
<reference evidence="1 2" key="1">
    <citation type="submission" date="2018-05" db="EMBL/GenBank/DDBJ databases">
        <title>Draft genome sequence of Scytalidium lignicola DSM 105466, a ubiquitous saprotrophic fungus.</title>
        <authorList>
            <person name="Buettner E."/>
            <person name="Gebauer A.M."/>
            <person name="Hofrichter M."/>
            <person name="Liers C."/>
            <person name="Kellner H."/>
        </authorList>
    </citation>
    <scope>NUCLEOTIDE SEQUENCE [LARGE SCALE GENOMIC DNA]</scope>
    <source>
        <strain evidence="1 2">DSM 105466</strain>
    </source>
</reference>
<organism evidence="1 2">
    <name type="scientific">Scytalidium lignicola</name>
    <name type="common">Hyphomycete</name>
    <dbReference type="NCBI Taxonomy" id="5539"/>
    <lineage>
        <taxon>Eukaryota</taxon>
        <taxon>Fungi</taxon>
        <taxon>Dikarya</taxon>
        <taxon>Ascomycota</taxon>
        <taxon>Pezizomycotina</taxon>
        <taxon>Leotiomycetes</taxon>
        <taxon>Leotiomycetes incertae sedis</taxon>
        <taxon>Scytalidium</taxon>
    </lineage>
</organism>
<sequence length="391" mass="44528">MDFRIPPPTIEADPHVTAQFASDREAAQKAREEISNEKIAATGIEPSDTDLITSWYGLHAFVNNEIIPLPKTYKYLPALLKKPNMIAVLAQAPELLMDITKYLDVKSMAQIYSVSRDFHEIINGHLSHVMTTCAQMQAPESANIFSFTLYEPLCVIDPAGRNDPRTSGKIRKAPSLRWLQMVIHREKTVRDILACLARQGHRMPKGMTLSLKKMWLVMDISTTIRRVQLMRSQAFFTNEDLYNIQLFIVKLDMRFNDPIEGPGSELLRKLMLGQRGLTPLCRLLKRTAFTSSVDIIQAAVRYACEVRPQDRNLSILGIPPAEIGIGHLESWGAGRIHLMRPDELVVEESVRRRLNFKDHILPMMLWGYVDPITGQNIQVTDEDMYMSDEEN</sequence>
<feature type="non-terminal residue" evidence="1">
    <location>
        <position position="1"/>
    </location>
</feature>
<dbReference type="AlphaFoldDB" id="A0A3E2HPE6"/>
<dbReference type="Proteomes" id="UP000258309">
    <property type="component" value="Unassembled WGS sequence"/>
</dbReference>
<proteinExistence type="predicted"/>
<dbReference type="CDD" id="cd09917">
    <property type="entry name" value="F-box_SF"/>
    <property type="match status" value="1"/>
</dbReference>
<evidence type="ECO:0008006" key="3">
    <source>
        <dbReference type="Google" id="ProtNLM"/>
    </source>
</evidence>
<gene>
    <name evidence="1" type="ORF">B7463_g1081</name>
</gene>
<dbReference type="EMBL" id="NCSJ02000010">
    <property type="protein sequence ID" value="RFU35248.1"/>
    <property type="molecule type" value="Genomic_DNA"/>
</dbReference>
<dbReference type="OrthoDB" id="4966at2759"/>
<evidence type="ECO:0000313" key="2">
    <source>
        <dbReference type="Proteomes" id="UP000258309"/>
    </source>
</evidence>